<dbReference type="Proteomes" id="UP000002316">
    <property type="component" value="Chromosome 7"/>
</dbReference>
<dbReference type="KEGG" id="tbg:TbgDal_VII6080"/>
<gene>
    <name evidence="2" type="ORF">TbgDal_VII6080</name>
</gene>
<organism evidence="2 3">
    <name type="scientific">Trypanosoma brucei gambiense (strain MHOM/CI/86/DAL972)</name>
    <dbReference type="NCBI Taxonomy" id="679716"/>
    <lineage>
        <taxon>Eukaryota</taxon>
        <taxon>Discoba</taxon>
        <taxon>Euglenozoa</taxon>
        <taxon>Kinetoplastea</taxon>
        <taxon>Metakinetoplastina</taxon>
        <taxon>Trypanosomatida</taxon>
        <taxon>Trypanosomatidae</taxon>
        <taxon>Trypanosoma</taxon>
    </lineage>
</organism>
<dbReference type="EMBL" id="FN554970">
    <property type="protein sequence ID" value="CBH12710.1"/>
    <property type="molecule type" value="Genomic_DNA"/>
</dbReference>
<evidence type="ECO:0000313" key="2">
    <source>
        <dbReference type="EMBL" id="CBH12710.1"/>
    </source>
</evidence>
<dbReference type="RefSeq" id="XP_011774990.1">
    <property type="nucleotide sequence ID" value="XM_011776688.1"/>
</dbReference>
<keyword evidence="1" id="KW-0472">Membrane</keyword>
<dbReference type="AlphaFoldDB" id="C9ZTH5"/>
<feature type="transmembrane region" description="Helical" evidence="1">
    <location>
        <begin position="56"/>
        <end position="78"/>
    </location>
</feature>
<proteinExistence type="predicted"/>
<keyword evidence="1" id="KW-1133">Transmembrane helix</keyword>
<name>C9ZTH5_TRYB9</name>
<evidence type="ECO:0000313" key="3">
    <source>
        <dbReference type="Proteomes" id="UP000002316"/>
    </source>
</evidence>
<keyword evidence="1" id="KW-0812">Transmembrane</keyword>
<reference evidence="3" key="1">
    <citation type="journal article" date="2010" name="PLoS Negl. Trop. Dis.">
        <title>The genome sequence of Trypanosoma brucei gambiense, causative agent of chronic human african trypanosomiasis.</title>
        <authorList>
            <person name="Jackson A.P."/>
            <person name="Sanders M."/>
            <person name="Berry A."/>
            <person name="McQuillan J."/>
            <person name="Aslett M.A."/>
            <person name="Quail M.A."/>
            <person name="Chukualim B."/>
            <person name="Capewell P."/>
            <person name="MacLeod A."/>
            <person name="Melville S.E."/>
            <person name="Gibson W."/>
            <person name="Barry J.D."/>
            <person name="Berriman M."/>
            <person name="Hertz-Fowler C."/>
        </authorList>
    </citation>
    <scope>NUCLEOTIDE SEQUENCE [LARGE SCALE GENOMIC DNA]</scope>
    <source>
        <strain evidence="3">MHOM/CI/86/DAL972</strain>
    </source>
</reference>
<accession>C9ZTH5</accession>
<sequence>MSAVATFSLFFPSGKGGEIFVAGPRDCGAVMSVFSWGLRSILKCISTTGQVCNKLFFIPIFYFLFLLLFICIVVATFFPFQHSFEKRKSALSVVPSLCFSRLLLAGSH</sequence>
<protein>
    <submittedName>
        <fullName evidence="2">Uncharacterized protein</fullName>
    </submittedName>
</protein>
<evidence type="ECO:0000256" key="1">
    <source>
        <dbReference type="SAM" id="Phobius"/>
    </source>
</evidence>
<dbReference type="GeneID" id="23862872"/>